<evidence type="ECO:0000313" key="3">
    <source>
        <dbReference type="Proteomes" id="UP000053240"/>
    </source>
</evidence>
<dbReference type="Proteomes" id="UP000053240">
    <property type="component" value="Unassembled WGS sequence"/>
</dbReference>
<dbReference type="Pfam" id="PF02198">
    <property type="entry name" value="SAM_PNT"/>
    <property type="match status" value="2"/>
</dbReference>
<proteinExistence type="predicted"/>
<dbReference type="InterPro" id="IPR013761">
    <property type="entry name" value="SAM/pointed_sf"/>
</dbReference>
<accession>A0A194RJA4</accession>
<feature type="domain" description="PNT" evidence="1">
    <location>
        <begin position="166"/>
        <end position="198"/>
    </location>
</feature>
<dbReference type="STRING" id="76193.A0A194RJA4"/>
<dbReference type="AlphaFoldDB" id="A0A194RJA4"/>
<reference evidence="2 3" key="1">
    <citation type="journal article" date="2015" name="Nat. Commun.">
        <title>Outbred genome sequencing and CRISPR/Cas9 gene editing in butterflies.</title>
        <authorList>
            <person name="Li X."/>
            <person name="Fan D."/>
            <person name="Zhang W."/>
            <person name="Liu G."/>
            <person name="Zhang L."/>
            <person name="Zhao L."/>
            <person name="Fang X."/>
            <person name="Chen L."/>
            <person name="Dong Y."/>
            <person name="Chen Y."/>
            <person name="Ding Y."/>
            <person name="Zhao R."/>
            <person name="Feng M."/>
            <person name="Zhu Y."/>
            <person name="Feng Y."/>
            <person name="Jiang X."/>
            <person name="Zhu D."/>
            <person name="Xiang H."/>
            <person name="Feng X."/>
            <person name="Li S."/>
            <person name="Wang J."/>
            <person name="Zhang G."/>
            <person name="Kronforst M.R."/>
            <person name="Wang W."/>
        </authorList>
    </citation>
    <scope>NUCLEOTIDE SEQUENCE [LARGE SCALE GENOMIC DNA]</scope>
    <source>
        <strain evidence="2">Ya'a_city_454_Pm</strain>
        <tissue evidence="2">Whole body</tissue>
    </source>
</reference>
<feature type="domain" description="PNT" evidence="1">
    <location>
        <begin position="73"/>
        <end position="103"/>
    </location>
</feature>
<dbReference type="GO" id="GO:0043565">
    <property type="term" value="F:sequence-specific DNA binding"/>
    <property type="evidence" value="ECO:0007669"/>
    <property type="project" value="InterPro"/>
</dbReference>
<dbReference type="EMBL" id="KQ460152">
    <property type="protein sequence ID" value="KPJ17420.1"/>
    <property type="molecule type" value="Genomic_DNA"/>
</dbReference>
<evidence type="ECO:0000259" key="1">
    <source>
        <dbReference type="Pfam" id="PF02198"/>
    </source>
</evidence>
<dbReference type="InterPro" id="IPR003118">
    <property type="entry name" value="Pointed_dom"/>
</dbReference>
<evidence type="ECO:0000313" key="2">
    <source>
        <dbReference type="EMBL" id="KPJ17420.1"/>
    </source>
</evidence>
<sequence>MAGRDSFHLLVTNNSVLYSPTYPPHCVSSMPTQIRCERVINQITNIIFYPSDPRTWGRAEVGAWVSARGGLPERFPMNGKALCLMSRDMFATRVPRTGHQLHQTYPPHCVSSMPTQIRCERVPPADGSWGALDLRLLQEDDLPLDPRTWGRAEVGAWVSARGGLPERFPMNGKALCLMSRDMFATRVPRTGHQLHQEFRRRLAKALALQEFIEKMTAK</sequence>
<gene>
    <name evidence="2" type="ORF">RR48_08606</name>
</gene>
<dbReference type="Gene3D" id="1.10.150.50">
    <property type="entry name" value="Transcription Factor, Ets-1"/>
    <property type="match status" value="2"/>
</dbReference>
<protein>
    <recommendedName>
        <fullName evidence="1">PNT domain-containing protein</fullName>
    </recommendedName>
</protein>
<name>A0A194RJA4_PAPMA</name>
<keyword evidence="3" id="KW-1185">Reference proteome</keyword>
<dbReference type="InParanoid" id="A0A194RJA4"/>
<dbReference type="SUPFAM" id="SSF47769">
    <property type="entry name" value="SAM/Pointed domain"/>
    <property type="match status" value="2"/>
</dbReference>
<organism evidence="2 3">
    <name type="scientific">Papilio machaon</name>
    <name type="common">Old World swallowtail butterfly</name>
    <dbReference type="NCBI Taxonomy" id="76193"/>
    <lineage>
        <taxon>Eukaryota</taxon>
        <taxon>Metazoa</taxon>
        <taxon>Ecdysozoa</taxon>
        <taxon>Arthropoda</taxon>
        <taxon>Hexapoda</taxon>
        <taxon>Insecta</taxon>
        <taxon>Pterygota</taxon>
        <taxon>Neoptera</taxon>
        <taxon>Endopterygota</taxon>
        <taxon>Lepidoptera</taxon>
        <taxon>Glossata</taxon>
        <taxon>Ditrysia</taxon>
        <taxon>Papilionoidea</taxon>
        <taxon>Papilionidae</taxon>
        <taxon>Papilioninae</taxon>
        <taxon>Papilio</taxon>
    </lineage>
</organism>